<keyword evidence="7" id="KW-0259">Enterobactin biosynthesis</keyword>
<evidence type="ECO:0000259" key="15">
    <source>
        <dbReference type="Pfam" id="PF17837"/>
    </source>
</evidence>
<evidence type="ECO:0000256" key="7">
    <source>
        <dbReference type="ARBA" id="ARBA00023191"/>
    </source>
</evidence>
<dbReference type="Gene3D" id="3.90.470.20">
    <property type="entry name" value="4'-phosphopantetheinyl transferase domain"/>
    <property type="match status" value="1"/>
</dbReference>
<dbReference type="RefSeq" id="WP_170205740.1">
    <property type="nucleotide sequence ID" value="NZ_CP051686.1"/>
</dbReference>
<feature type="binding site" evidence="12">
    <location>
        <position position="72"/>
    </location>
    <ligand>
        <name>CoA</name>
        <dbReference type="ChEBI" id="CHEBI:57287"/>
    </ligand>
</feature>
<dbReference type="GO" id="GO:0008897">
    <property type="term" value="F:holo-[acyl-carrier-protein] synthase activity"/>
    <property type="evidence" value="ECO:0007669"/>
    <property type="project" value="InterPro"/>
</dbReference>
<feature type="binding site" evidence="13">
    <location>
        <position position="133"/>
    </location>
    <ligand>
        <name>Mg(2+)</name>
        <dbReference type="ChEBI" id="CHEBI:18420"/>
    </ligand>
</feature>
<evidence type="ECO:0000256" key="8">
    <source>
        <dbReference type="ARBA" id="ARBA00029894"/>
    </source>
</evidence>
<evidence type="ECO:0000256" key="10">
    <source>
        <dbReference type="ARBA" id="ARBA00049176"/>
    </source>
</evidence>
<feature type="domain" description="4'-phosphopantetheinyl transferase" evidence="14">
    <location>
        <begin position="128"/>
        <end position="208"/>
    </location>
</feature>
<geneLocation type="plasmid" evidence="16 17">
    <name>unnamed1</name>
</geneLocation>
<protein>
    <recommendedName>
        <fullName evidence="5">Enterobactin synthase component D</fullName>
    </recommendedName>
    <alternativeName>
        <fullName evidence="8">4'-phosphopantetheinyl transferase EntD</fullName>
    </alternativeName>
    <alternativeName>
        <fullName evidence="9">Enterochelin synthase D</fullName>
    </alternativeName>
</protein>
<comment type="similarity">
    <text evidence="3">Belongs to the P-Pant transferase superfamily. EntD family.</text>
</comment>
<evidence type="ECO:0000256" key="1">
    <source>
        <dbReference type="ARBA" id="ARBA00003937"/>
    </source>
</evidence>
<dbReference type="GO" id="GO:0009239">
    <property type="term" value="P:enterobactin biosynthetic process"/>
    <property type="evidence" value="ECO:0007669"/>
    <property type="project" value="UniProtKB-UniPathway"/>
</dbReference>
<feature type="domain" description="4'-phosphopantetheinyl transferase N-terminal" evidence="15">
    <location>
        <begin position="59"/>
        <end position="120"/>
    </location>
</feature>
<evidence type="ECO:0000256" key="11">
    <source>
        <dbReference type="ARBA" id="ARBA00049191"/>
    </source>
</evidence>
<evidence type="ECO:0000259" key="14">
    <source>
        <dbReference type="Pfam" id="PF01648"/>
    </source>
</evidence>
<dbReference type="PANTHER" id="PTHR38096:SF1">
    <property type="entry name" value="ENTEROBACTIN SYNTHASE COMPONENT D"/>
    <property type="match status" value="1"/>
</dbReference>
<feature type="binding site" evidence="13">
    <location>
        <position position="132"/>
    </location>
    <ligand>
        <name>Mg(2+)</name>
        <dbReference type="ChEBI" id="CHEBI:18420"/>
    </ligand>
</feature>
<feature type="binding site" evidence="13">
    <location>
        <position position="131"/>
    </location>
    <ligand>
        <name>Mg(2+)</name>
        <dbReference type="ChEBI" id="CHEBI:18420"/>
    </ligand>
</feature>
<feature type="binding site" evidence="12">
    <location>
        <position position="131"/>
    </location>
    <ligand>
        <name>CoA</name>
        <dbReference type="ChEBI" id="CHEBI:57287"/>
    </ligand>
</feature>
<comment type="cofactor">
    <cofactor evidence="13">
        <name>Mg(2+)</name>
        <dbReference type="ChEBI" id="CHEBI:18420"/>
    </cofactor>
</comment>
<comment type="function">
    <text evidence="1">Involved in the biosynthesis of the siderophore enterobactin (enterochelin), which is a macrocyclic trimeric lactone of N-(2,3-dihydroxybenzoyl)-serine. The serine trilactone serves as a scaffolding for the three catechol functionalities that provide hexadentate coordination for the tightly ligated iron(2+) atoms. Plays an essential role in the assembly of the enterobactin by catalyzing the transfer of the 4'-phosphopantetheine (Ppant) moiety from coenzyme A to the apo-domains of both EntB (ArCP domain) and EntF (PCP domain) to yield their holo-forms which make them competent for the activation of 2,3-dihydroxybenzoate (DHB) and L-serine, respectively.</text>
</comment>
<evidence type="ECO:0000256" key="13">
    <source>
        <dbReference type="PIRSR" id="PIRSR603542-2"/>
    </source>
</evidence>
<dbReference type="InterPro" id="IPR003542">
    <property type="entry name" value="Enbac_synth_compD-like"/>
</dbReference>
<evidence type="ECO:0000313" key="16">
    <source>
        <dbReference type="EMBL" id="QJE03663.1"/>
    </source>
</evidence>
<dbReference type="UniPathway" id="UPA00017"/>
<feature type="binding site" evidence="12">
    <location>
        <position position="179"/>
    </location>
    <ligand>
        <name>CoA</name>
        <dbReference type="ChEBI" id="CHEBI:57287"/>
    </ligand>
</feature>
<accession>A0A7Z2W2P1</accession>
<comment type="pathway">
    <text evidence="2">Siderophore biosynthesis; enterobactin biosynthesis.</text>
</comment>
<evidence type="ECO:0000256" key="5">
    <source>
        <dbReference type="ARBA" id="ARBA00019087"/>
    </source>
</evidence>
<dbReference type="InterPro" id="IPR041354">
    <property type="entry name" value="4PPT_N"/>
</dbReference>
<dbReference type="Proteomes" id="UP000502415">
    <property type="component" value="Plasmid unnamed1"/>
</dbReference>
<dbReference type="GO" id="GO:0005886">
    <property type="term" value="C:plasma membrane"/>
    <property type="evidence" value="ECO:0007669"/>
    <property type="project" value="TreeGrafter"/>
</dbReference>
<keyword evidence="16" id="KW-0614">Plasmid</keyword>
<name>A0A7Z2W2P1_9BURK</name>
<comment type="subunit">
    <text evidence="4">EntB, EntD, EntE, and EntF form a multienzyme complex called enterobactin synthase.</text>
</comment>
<evidence type="ECO:0000313" key="17">
    <source>
        <dbReference type="Proteomes" id="UP000502415"/>
    </source>
</evidence>
<evidence type="ECO:0000256" key="2">
    <source>
        <dbReference type="ARBA" id="ARBA00004993"/>
    </source>
</evidence>
<dbReference type="PANTHER" id="PTHR38096">
    <property type="entry name" value="ENTEROBACTIN SYNTHASE COMPONENT D"/>
    <property type="match status" value="1"/>
</dbReference>
<dbReference type="KEGG" id="mfy:HH212_26535"/>
<dbReference type="Pfam" id="PF01648">
    <property type="entry name" value="ACPS"/>
    <property type="match status" value="1"/>
</dbReference>
<reference evidence="16 17" key="1">
    <citation type="submission" date="2020-04" db="EMBL/GenBank/DDBJ databases">
        <title>Genome sequencing of novel species.</title>
        <authorList>
            <person name="Heo J."/>
            <person name="Kim S.-J."/>
            <person name="Kim J.-S."/>
            <person name="Hong S.-B."/>
            <person name="Kwon S.-W."/>
        </authorList>
    </citation>
    <scope>NUCLEOTIDE SEQUENCE [LARGE SCALE GENOMIC DNA]</scope>
    <source>
        <strain evidence="16 17">GN2-R2</strain>
        <plasmid evidence="16 17">unnamed1</plasmid>
    </source>
</reference>
<dbReference type="Pfam" id="PF17837">
    <property type="entry name" value="4PPT_N"/>
    <property type="match status" value="1"/>
</dbReference>
<dbReference type="InterPro" id="IPR037143">
    <property type="entry name" value="4-PPantetheinyl_Trfase_dom_sf"/>
</dbReference>
<comment type="catalytic activity">
    <reaction evidence="11">
        <text>apo-[peptidyl-carrier protein] + CoA = holo-[peptidyl-carrier protein] + adenosine 3',5'-bisphosphate + H(+)</text>
        <dbReference type="Rhea" id="RHEA:46228"/>
        <dbReference type="Rhea" id="RHEA-COMP:11479"/>
        <dbReference type="Rhea" id="RHEA-COMP:11480"/>
        <dbReference type="ChEBI" id="CHEBI:15378"/>
        <dbReference type="ChEBI" id="CHEBI:29999"/>
        <dbReference type="ChEBI" id="CHEBI:57287"/>
        <dbReference type="ChEBI" id="CHEBI:58343"/>
        <dbReference type="ChEBI" id="CHEBI:64479"/>
    </reaction>
</comment>
<evidence type="ECO:0000256" key="6">
    <source>
        <dbReference type="ARBA" id="ARBA00022679"/>
    </source>
</evidence>
<keyword evidence="17" id="KW-1185">Reference proteome</keyword>
<keyword evidence="13" id="KW-0460">Magnesium</keyword>
<keyword evidence="6 16" id="KW-0808">Transferase</keyword>
<comment type="catalytic activity">
    <reaction evidence="10">
        <text>apo-[aryl-carrier protein] + CoA = holo-[aryl-carrier protein] + adenosine 3',5'-bisphosphate + H(+)</text>
        <dbReference type="Rhea" id="RHEA:48404"/>
        <dbReference type="Rhea" id="RHEA-COMP:15903"/>
        <dbReference type="Rhea" id="RHEA-COMP:17557"/>
        <dbReference type="ChEBI" id="CHEBI:15378"/>
        <dbReference type="ChEBI" id="CHEBI:29999"/>
        <dbReference type="ChEBI" id="CHEBI:57287"/>
        <dbReference type="ChEBI" id="CHEBI:58343"/>
        <dbReference type="ChEBI" id="CHEBI:64479"/>
    </reaction>
</comment>
<dbReference type="InterPro" id="IPR008278">
    <property type="entry name" value="4-PPantetheinyl_Trfase_dom"/>
</dbReference>
<evidence type="ECO:0000256" key="4">
    <source>
        <dbReference type="ARBA" id="ARBA00011503"/>
    </source>
</evidence>
<dbReference type="AlphaFoldDB" id="A0A7Z2W2P1"/>
<dbReference type="GO" id="GO:0000287">
    <property type="term" value="F:magnesium ion binding"/>
    <property type="evidence" value="ECO:0007669"/>
    <property type="project" value="InterPro"/>
</dbReference>
<proteinExistence type="inferred from homology"/>
<feature type="binding site" evidence="12">
    <location>
        <begin position="109"/>
        <end position="110"/>
    </location>
    <ligand>
        <name>CoA</name>
        <dbReference type="ChEBI" id="CHEBI:57287"/>
    </ligand>
</feature>
<evidence type="ECO:0000256" key="12">
    <source>
        <dbReference type="PIRSR" id="PIRSR603542-1"/>
    </source>
</evidence>
<feature type="binding site" evidence="12">
    <location>
        <position position="64"/>
    </location>
    <ligand>
        <name>CoA</name>
        <dbReference type="ChEBI" id="CHEBI:57287"/>
    </ligand>
</feature>
<gene>
    <name evidence="16" type="ORF">HH212_26535</name>
</gene>
<sequence length="248" mass="26048">MSTWLAARLPRVARCLPEAAIDSCFRLDVATAQAGLALDHLDCILAGTPLDGLPGMPVNAVRPRQLSYLAGRLCAERALAACGLRLDGGVGRGDGGEALWPEGFSGSISHTGNRAFAVVAARQGRYDIGIDAEHIVDDRTRRDIQRLCMCEDEAGLVAACPDPNVAATALFAAKEAYYKAVYRVVRRFVDFGEALVSAIDVDAGRIDIGPAPDAAAAHALPGTRVRLTVRDGMVLAALAPGYSAAPQP</sequence>
<feature type="binding site" evidence="12">
    <location>
        <position position="175"/>
    </location>
    <ligand>
        <name>CoA</name>
        <dbReference type="ChEBI" id="CHEBI:57287"/>
    </ligand>
</feature>
<dbReference type="EMBL" id="CP051686">
    <property type="protein sequence ID" value="QJE03663.1"/>
    <property type="molecule type" value="Genomic_DNA"/>
</dbReference>
<dbReference type="GO" id="GO:0009366">
    <property type="term" value="C:enterobactin synthetase complex"/>
    <property type="evidence" value="ECO:0007669"/>
    <property type="project" value="InterPro"/>
</dbReference>
<keyword evidence="13" id="KW-0479">Metal-binding</keyword>
<dbReference type="PRINTS" id="PR01399">
    <property type="entry name" value="ENTSNTHTASED"/>
</dbReference>
<organism evidence="16 17">
    <name type="scientific">Massilia forsythiae</name>
    <dbReference type="NCBI Taxonomy" id="2728020"/>
    <lineage>
        <taxon>Bacteria</taxon>
        <taxon>Pseudomonadati</taxon>
        <taxon>Pseudomonadota</taxon>
        <taxon>Betaproteobacteria</taxon>
        <taxon>Burkholderiales</taxon>
        <taxon>Oxalobacteraceae</taxon>
        <taxon>Telluria group</taxon>
        <taxon>Massilia</taxon>
    </lineage>
</organism>
<dbReference type="SUPFAM" id="SSF56214">
    <property type="entry name" value="4'-phosphopantetheinyl transferase"/>
    <property type="match status" value="1"/>
</dbReference>
<evidence type="ECO:0000256" key="3">
    <source>
        <dbReference type="ARBA" id="ARBA00008342"/>
    </source>
</evidence>
<evidence type="ECO:0000256" key="9">
    <source>
        <dbReference type="ARBA" id="ARBA00031996"/>
    </source>
</evidence>